<dbReference type="GO" id="GO:0005886">
    <property type="term" value="C:plasma membrane"/>
    <property type="evidence" value="ECO:0007669"/>
    <property type="project" value="UniProtKB-SubCell"/>
</dbReference>
<dbReference type="Pfam" id="PF06738">
    <property type="entry name" value="ThrE"/>
    <property type="match status" value="1"/>
</dbReference>
<evidence type="ECO:0000256" key="1">
    <source>
        <dbReference type="ARBA" id="ARBA00004651"/>
    </source>
</evidence>
<keyword evidence="4 7" id="KW-1133">Transmembrane helix</keyword>
<feature type="transmembrane region" description="Helical" evidence="7">
    <location>
        <begin position="112"/>
        <end position="131"/>
    </location>
</feature>
<evidence type="ECO:0000256" key="6">
    <source>
        <dbReference type="ARBA" id="ARBA00034125"/>
    </source>
</evidence>
<feature type="transmembrane region" description="Helical" evidence="7">
    <location>
        <begin position="232"/>
        <end position="253"/>
    </location>
</feature>
<dbReference type="AlphaFoldDB" id="A0A2A4AJE7"/>
<keyword evidence="2" id="KW-1003">Cell membrane</keyword>
<comment type="subcellular location">
    <subcellularLocation>
        <location evidence="1">Cell membrane</location>
        <topology evidence="1">Multi-pass membrane protein</topology>
    </subcellularLocation>
</comment>
<organism evidence="10 11">
    <name type="scientific">Corynebacterium accolens</name>
    <dbReference type="NCBI Taxonomy" id="38284"/>
    <lineage>
        <taxon>Bacteria</taxon>
        <taxon>Bacillati</taxon>
        <taxon>Actinomycetota</taxon>
        <taxon>Actinomycetes</taxon>
        <taxon>Mycobacteriales</taxon>
        <taxon>Corynebacteriaceae</taxon>
        <taxon>Corynebacterium</taxon>
    </lineage>
</organism>
<dbReference type="InterPro" id="IPR010619">
    <property type="entry name" value="ThrE-like_N"/>
</dbReference>
<evidence type="ECO:0000313" key="11">
    <source>
        <dbReference type="Proteomes" id="UP000218690"/>
    </source>
</evidence>
<proteinExistence type="inferred from homology"/>
<dbReference type="EMBL" id="NWBP01000025">
    <property type="protein sequence ID" value="PCC82336.1"/>
    <property type="molecule type" value="Genomic_DNA"/>
</dbReference>
<feature type="transmembrane region" description="Helical" evidence="7">
    <location>
        <begin position="200"/>
        <end position="220"/>
    </location>
</feature>
<evidence type="ECO:0000313" key="10">
    <source>
        <dbReference type="EMBL" id="PCC82336.1"/>
    </source>
</evidence>
<sequence>MGIEADVVLRLGMLLMGSGTSGYRALRGMKRAARALGFSRLDANVGVTQITCTFHKGRAFRTVVAQQHSPAVDASRIEALEDLTHNRLYAGITAEELDAFLDDIESRVRKRWNGFTLATAAGVACASFSVLNYFQSYVVFLVALAAFCGQFVRWALHHKHVHQIGCIVAGGATASLVYFLSTELLSIAGLANPTDFSSGYVAAVLFLIPGFPLFSALIDLARFDFDAGMARLSYALTVIIAATFTVAMVSWFTELTPIAPPPVPDASWYAAAILASFLGIAGFAFLFNSSRRMVIAAAIVGTVANMVRLGILELGVTSYFAAFVGGTIIGLLGGRVARTMHLPRITTTVPAAVIMIPGAAMFRSVYHLNAGNMDQALSNLATALMVVLSIGCGLIFARLLTDKDWSLGRLIDFSRQPHDSRY</sequence>
<feature type="domain" description="Threonine/Serine exporter ThrE" evidence="9">
    <location>
        <begin position="273"/>
        <end position="398"/>
    </location>
</feature>
<name>A0A2A4AJE7_9CORY</name>
<evidence type="ECO:0000256" key="3">
    <source>
        <dbReference type="ARBA" id="ARBA00022692"/>
    </source>
</evidence>
<gene>
    <name evidence="10" type="ORF">COM45_08465</name>
</gene>
<feature type="transmembrane region" description="Helical" evidence="7">
    <location>
        <begin position="137"/>
        <end position="156"/>
    </location>
</feature>
<feature type="transmembrane region" description="Helical" evidence="7">
    <location>
        <begin position="349"/>
        <end position="368"/>
    </location>
</feature>
<evidence type="ECO:0000259" key="9">
    <source>
        <dbReference type="Pfam" id="PF12821"/>
    </source>
</evidence>
<dbReference type="GO" id="GO:0015744">
    <property type="term" value="P:succinate transport"/>
    <property type="evidence" value="ECO:0007669"/>
    <property type="project" value="TreeGrafter"/>
</dbReference>
<comment type="caution">
    <text evidence="10">The sequence shown here is derived from an EMBL/GenBank/DDBJ whole genome shotgun (WGS) entry which is preliminary data.</text>
</comment>
<dbReference type="Proteomes" id="UP000218690">
    <property type="component" value="Unassembled WGS sequence"/>
</dbReference>
<keyword evidence="3 7" id="KW-0812">Transmembrane</keyword>
<dbReference type="PANTHER" id="PTHR34390">
    <property type="entry name" value="UPF0442 PROTEIN YJJB-RELATED"/>
    <property type="match status" value="1"/>
</dbReference>
<protein>
    <recommendedName>
        <fullName evidence="12">Threonine/serine exporter family protein</fullName>
    </recommendedName>
</protein>
<dbReference type="GO" id="GO:0022857">
    <property type="term" value="F:transmembrane transporter activity"/>
    <property type="evidence" value="ECO:0007669"/>
    <property type="project" value="InterPro"/>
</dbReference>
<evidence type="ECO:0008006" key="12">
    <source>
        <dbReference type="Google" id="ProtNLM"/>
    </source>
</evidence>
<dbReference type="InterPro" id="IPR050539">
    <property type="entry name" value="ThrE_Dicarb/AminoAcid_Exp"/>
</dbReference>
<evidence type="ECO:0000256" key="4">
    <source>
        <dbReference type="ARBA" id="ARBA00022989"/>
    </source>
</evidence>
<feature type="transmembrane region" description="Helical" evidence="7">
    <location>
        <begin position="163"/>
        <end position="180"/>
    </location>
</feature>
<feature type="transmembrane region" description="Helical" evidence="7">
    <location>
        <begin position="318"/>
        <end position="337"/>
    </location>
</feature>
<feature type="transmembrane region" description="Helical" evidence="7">
    <location>
        <begin position="380"/>
        <end position="400"/>
    </location>
</feature>
<comment type="similarity">
    <text evidence="6">Belongs to the ThrE exporter (TC 2.A.79) family.</text>
</comment>
<dbReference type="Pfam" id="PF12821">
    <property type="entry name" value="ThrE_2"/>
    <property type="match status" value="1"/>
</dbReference>
<evidence type="ECO:0000259" key="8">
    <source>
        <dbReference type="Pfam" id="PF06738"/>
    </source>
</evidence>
<dbReference type="InterPro" id="IPR024528">
    <property type="entry name" value="ThrE_2"/>
</dbReference>
<evidence type="ECO:0000256" key="5">
    <source>
        <dbReference type="ARBA" id="ARBA00023136"/>
    </source>
</evidence>
<accession>A0A2A4AJE7</accession>
<evidence type="ECO:0000256" key="2">
    <source>
        <dbReference type="ARBA" id="ARBA00022475"/>
    </source>
</evidence>
<keyword evidence="5 7" id="KW-0472">Membrane</keyword>
<feature type="domain" description="Threonine/serine exporter-like N-terminal" evidence="8">
    <location>
        <begin position="6"/>
        <end position="249"/>
    </location>
</feature>
<dbReference type="PANTHER" id="PTHR34390:SF2">
    <property type="entry name" value="SUCCINATE TRANSPORTER SUBUNIT YJJP-RELATED"/>
    <property type="match status" value="1"/>
</dbReference>
<evidence type="ECO:0000256" key="7">
    <source>
        <dbReference type="SAM" id="Phobius"/>
    </source>
</evidence>
<feature type="transmembrane region" description="Helical" evidence="7">
    <location>
        <begin position="268"/>
        <end position="287"/>
    </location>
</feature>
<reference evidence="10 11" key="1">
    <citation type="submission" date="2017-09" db="EMBL/GenBank/DDBJ databases">
        <title>Draft Genome Sequence of Corynebacterium accolens AH4003.</title>
        <authorList>
            <person name="Chen Y."/>
            <person name="Oosthuysen W.F."/>
            <person name="Kelley S."/>
            <person name="Horswill A."/>
        </authorList>
    </citation>
    <scope>NUCLEOTIDE SEQUENCE [LARGE SCALE GENOMIC DNA]</scope>
    <source>
        <strain evidence="10 11">AH4003</strain>
    </source>
</reference>